<keyword evidence="6 9" id="KW-0472">Membrane</keyword>
<comment type="caution">
    <text evidence="11">The sequence shown here is derived from an EMBL/GenBank/DDBJ whole genome shotgun (WGS) entry which is preliminary data.</text>
</comment>
<evidence type="ECO:0000256" key="3">
    <source>
        <dbReference type="ARBA" id="ARBA00022737"/>
    </source>
</evidence>
<dbReference type="InterPro" id="IPR020894">
    <property type="entry name" value="Cadherin_CS"/>
</dbReference>
<feature type="transmembrane region" description="Helical" evidence="9">
    <location>
        <begin position="1092"/>
        <end position="1117"/>
    </location>
</feature>
<feature type="transmembrane region" description="Helical" evidence="9">
    <location>
        <begin position="7"/>
        <end position="26"/>
    </location>
</feature>
<feature type="domain" description="Cadherin" evidence="10">
    <location>
        <begin position="254"/>
        <end position="373"/>
    </location>
</feature>
<evidence type="ECO:0000256" key="8">
    <source>
        <dbReference type="PROSITE-ProRule" id="PRU00043"/>
    </source>
</evidence>
<keyword evidence="5 9" id="KW-1133">Transmembrane helix</keyword>
<evidence type="ECO:0000256" key="9">
    <source>
        <dbReference type="SAM" id="Phobius"/>
    </source>
</evidence>
<feature type="domain" description="Cadherin" evidence="10">
    <location>
        <begin position="390"/>
        <end position="516"/>
    </location>
</feature>
<name>A0A8E0VLF4_9TREM</name>
<dbReference type="SUPFAM" id="SSF49313">
    <property type="entry name" value="Cadherin-like"/>
    <property type="match status" value="7"/>
</dbReference>
<dbReference type="CDD" id="cd11304">
    <property type="entry name" value="Cadherin_repeat"/>
    <property type="match status" value="7"/>
</dbReference>
<dbReference type="InterPro" id="IPR002126">
    <property type="entry name" value="Cadherin-like_dom"/>
</dbReference>
<protein>
    <submittedName>
        <fullName evidence="11">Protocadherin-11 X-linked</fullName>
    </submittedName>
</protein>
<gene>
    <name evidence="11" type="ORF">FBUS_01245</name>
</gene>
<dbReference type="Gene3D" id="2.60.40.60">
    <property type="entry name" value="Cadherins"/>
    <property type="match status" value="7"/>
</dbReference>
<dbReference type="EMBL" id="LUCM01000704">
    <property type="protein sequence ID" value="KAA0200161.1"/>
    <property type="molecule type" value="Genomic_DNA"/>
</dbReference>
<keyword evidence="4 8" id="KW-0106">Calcium</keyword>
<evidence type="ECO:0000256" key="5">
    <source>
        <dbReference type="ARBA" id="ARBA00022989"/>
    </source>
</evidence>
<dbReference type="Proteomes" id="UP000728185">
    <property type="component" value="Unassembled WGS sequence"/>
</dbReference>
<feature type="domain" description="Cadherin" evidence="10">
    <location>
        <begin position="653"/>
        <end position="785"/>
    </location>
</feature>
<dbReference type="PROSITE" id="PS50268">
    <property type="entry name" value="CADHERIN_2"/>
    <property type="match status" value="7"/>
</dbReference>
<evidence type="ECO:0000256" key="1">
    <source>
        <dbReference type="ARBA" id="ARBA00004167"/>
    </source>
</evidence>
<comment type="subcellular location">
    <subcellularLocation>
        <location evidence="1">Membrane</location>
        <topology evidence="1">Single-pass membrane protein</topology>
    </subcellularLocation>
</comment>
<feature type="domain" description="Cadherin" evidence="10">
    <location>
        <begin position="548"/>
        <end position="652"/>
    </location>
</feature>
<evidence type="ECO:0000256" key="4">
    <source>
        <dbReference type="ARBA" id="ARBA00022837"/>
    </source>
</evidence>
<dbReference type="PROSITE" id="PS00232">
    <property type="entry name" value="CADHERIN_1"/>
    <property type="match status" value="4"/>
</dbReference>
<dbReference type="Pfam" id="PF00028">
    <property type="entry name" value="Cadherin"/>
    <property type="match status" value="4"/>
</dbReference>
<evidence type="ECO:0000256" key="6">
    <source>
        <dbReference type="ARBA" id="ARBA00023136"/>
    </source>
</evidence>
<proteinExistence type="predicted"/>
<keyword evidence="7" id="KW-0325">Glycoprotein</keyword>
<dbReference type="GO" id="GO:0007156">
    <property type="term" value="P:homophilic cell adhesion via plasma membrane adhesion molecules"/>
    <property type="evidence" value="ECO:0007669"/>
    <property type="project" value="InterPro"/>
</dbReference>
<dbReference type="PRINTS" id="PR00205">
    <property type="entry name" value="CADHERIN"/>
</dbReference>
<dbReference type="GO" id="GO:0005886">
    <property type="term" value="C:plasma membrane"/>
    <property type="evidence" value="ECO:0007669"/>
    <property type="project" value="InterPro"/>
</dbReference>
<dbReference type="SMART" id="SM00112">
    <property type="entry name" value="CA"/>
    <property type="match status" value="6"/>
</dbReference>
<evidence type="ECO:0000313" key="12">
    <source>
        <dbReference type="Proteomes" id="UP000728185"/>
    </source>
</evidence>
<feature type="domain" description="Cadherin" evidence="10">
    <location>
        <begin position="786"/>
        <end position="932"/>
    </location>
</feature>
<feature type="domain" description="Cadherin" evidence="10">
    <location>
        <begin position="50"/>
        <end position="205"/>
    </location>
</feature>
<dbReference type="OrthoDB" id="6252479at2759"/>
<evidence type="ECO:0000259" key="10">
    <source>
        <dbReference type="PROSITE" id="PS50268"/>
    </source>
</evidence>
<keyword evidence="12" id="KW-1185">Reference proteome</keyword>
<evidence type="ECO:0000313" key="11">
    <source>
        <dbReference type="EMBL" id="KAA0200161.1"/>
    </source>
</evidence>
<organism evidence="11 12">
    <name type="scientific">Fasciolopsis buskii</name>
    <dbReference type="NCBI Taxonomy" id="27845"/>
    <lineage>
        <taxon>Eukaryota</taxon>
        <taxon>Metazoa</taxon>
        <taxon>Spiralia</taxon>
        <taxon>Lophotrochozoa</taxon>
        <taxon>Platyhelminthes</taxon>
        <taxon>Trematoda</taxon>
        <taxon>Digenea</taxon>
        <taxon>Plagiorchiida</taxon>
        <taxon>Echinostomata</taxon>
        <taxon>Echinostomatoidea</taxon>
        <taxon>Fasciolidae</taxon>
        <taxon>Fasciolopsis</taxon>
    </lineage>
</organism>
<dbReference type="InterPro" id="IPR015919">
    <property type="entry name" value="Cadherin-like_sf"/>
</dbReference>
<dbReference type="InterPro" id="IPR050174">
    <property type="entry name" value="Protocadherin/Cadherin-CA"/>
</dbReference>
<reference evidence="11" key="1">
    <citation type="submission" date="2019-05" db="EMBL/GenBank/DDBJ databases">
        <title>Annotation for the trematode Fasciolopsis buski.</title>
        <authorList>
            <person name="Choi Y.-J."/>
        </authorList>
    </citation>
    <scope>NUCLEOTIDE SEQUENCE</scope>
    <source>
        <strain evidence="11">HT</strain>
        <tissue evidence="11">Whole worm</tissue>
    </source>
</reference>
<dbReference type="GO" id="GO:0005509">
    <property type="term" value="F:calcium ion binding"/>
    <property type="evidence" value="ECO:0007669"/>
    <property type="project" value="UniProtKB-UniRule"/>
</dbReference>
<dbReference type="PANTHER" id="PTHR24028">
    <property type="entry name" value="CADHERIN-87A"/>
    <property type="match status" value="1"/>
</dbReference>
<feature type="domain" description="Cadherin" evidence="10">
    <location>
        <begin position="939"/>
        <end position="1046"/>
    </location>
</feature>
<sequence length="1203" mass="134164">MTTLQRRLWIFLIITTLTGFGILPRMTHSLKNSAPITAEAQSGGQNNLYRINMPTVYVLENATIGSVIVQDIRTHLGLPMNSMVKLGPGSLTQFFRLDNDSGRLSTIASLDLESPEICKAEKSCCRQELPTGAQQFPISKPSYSDSSLPIHGLNVVPDTFHDLPMRDTCRMMAFVLSQPGSEKQLTPVTRLYVTVVDLNDNPPVFRLTEDNNKRAGSDGKTGYSVNKHLGETPALKLAFSEGSAGLQTRHDLPSAYDADFSMVNRVKRYWLEWDKDKNKFPLDSHDSEVVLGTIPNVLTVDDQNGMTWATFGPFRLIYLEPGRNIALELDAELDREQQDLYKLILVAEDGGGLRGQVRIDVDVLDVNEFTPVFADEAPTKEQLLHMKPRTVYQKRYNVKESLTVGSELGQLRAYDADHSPGSVITYRLGPSNPPGDLTNTFHIHPKTGVLKLVGTLDYETTQQYRLIVIAQDGPASDTTQLGSRSTVPRNLVGTYRSATAIVEVNVIDVNDNAPVIRFEKEDELLPNSPKGSIATSAIGSGTVSADGSKIPCEVWIKEDLPKGSPVTFFSVSDRDLADNGRVTCSLMNWTERFRLHEFSGLYGLETMDTFDREQVDSYYLTIRCHDHGVPVLQTDRALLIHIEDVNDLPPIFQLPVYQFHVQENSPPGTPVIPASVNFPTHVTATDPDLNNTLKYYLEPRRKDMKSSSLPRAESGPASFDRLDGSLDHQLFQIDPNTGLIATQGELDREERARLMFQACADDGKHVTCTDVIVLLDDVNDNRPQFDRDTYVVRVEENQLSHKPFLTFRVTDADAGNHGFVFDFLEDPATLSETRRKVTGRNQTAISHDWEQFEPGTVRYHFALRENTLYVRRPLDREFRSNYHFFVTVTDSQEAPRTQSDGSGYRQSYPTNLTSKAEVFVDVGDVNDNTPTFIFPNSTGPSGNRLSVSCHETMGSSVSRLQATDPDLGLNATVRFSLINTPEVDPLFYLDAQSGELFVNTGQLADRCGESLIMVVSVDDQGPPESKQTRPATVERMLIKIEDKPTLAELIAAEARQQWRVLSEANSDGRLVKSSDGSSEGLFTYGALSTRTILSVVLGGSTVFLIGLLIVWMILLLYNRSRRRKHLRAHELRRFPNKSRNEPASFQSAMSAGEPSEKNTLFGTLNSVKTENQYCEQFVRNVVQGEDKPGKSCDVRITTTLEII</sequence>
<evidence type="ECO:0000256" key="7">
    <source>
        <dbReference type="ARBA" id="ARBA00023180"/>
    </source>
</evidence>
<keyword evidence="3" id="KW-0677">Repeat</keyword>
<keyword evidence="2 9" id="KW-0812">Transmembrane</keyword>
<dbReference type="PANTHER" id="PTHR24028:SF146">
    <property type="entry name" value="CADHERIN 96CB, ISOFORM D-RELATED"/>
    <property type="match status" value="1"/>
</dbReference>
<dbReference type="AlphaFoldDB" id="A0A8E0VLF4"/>
<accession>A0A8E0VLF4</accession>
<evidence type="ECO:0000256" key="2">
    <source>
        <dbReference type="ARBA" id="ARBA00022692"/>
    </source>
</evidence>